<evidence type="ECO:0000256" key="1">
    <source>
        <dbReference type="SAM" id="SignalP"/>
    </source>
</evidence>
<organism evidence="2 3">
    <name type="scientific">Pseudomonas linyingensis</name>
    <dbReference type="NCBI Taxonomy" id="915471"/>
    <lineage>
        <taxon>Bacteria</taxon>
        <taxon>Pseudomonadati</taxon>
        <taxon>Pseudomonadota</taxon>
        <taxon>Gammaproteobacteria</taxon>
        <taxon>Pseudomonadales</taxon>
        <taxon>Pseudomonadaceae</taxon>
        <taxon>Pseudomonas</taxon>
    </lineage>
</organism>
<dbReference type="STRING" id="915471.SAMN05216201_112119"/>
<dbReference type="Proteomes" id="UP000242930">
    <property type="component" value="Unassembled WGS sequence"/>
</dbReference>
<dbReference type="SUPFAM" id="SSF53850">
    <property type="entry name" value="Periplasmic binding protein-like II"/>
    <property type="match status" value="1"/>
</dbReference>
<name>A0A1H7AAK3_9PSED</name>
<gene>
    <name evidence="2" type="ORF">SAMN05216201_112119</name>
</gene>
<reference evidence="3" key="1">
    <citation type="submission" date="2016-10" db="EMBL/GenBank/DDBJ databases">
        <authorList>
            <person name="Varghese N."/>
            <person name="Submissions S."/>
        </authorList>
    </citation>
    <scope>NUCLEOTIDE SEQUENCE [LARGE SCALE GENOMIC DNA]</scope>
    <source>
        <strain evidence="3">LMG 25967</strain>
    </source>
</reference>
<sequence>MPKILGWLLLLALLLGPGATHAGLPAGYRINLLTENFPPFNMAANGRNFARDAKIQGLSTELVREMFVRAGLDYSLTLHFPWDRIYRQALETPGYGLFSTSRLPEREALFKWVGPIAQYDSVLVAAPERRFELGSLEQARAYRIGAYKNAAVSQHLQGQKINAIDTLSDQGNIDKLLRGQIDLWATSSPVWQHHARAVGAEGLHEVLKFHSDPLYLALHKDTPDEVVQRLQRALDELRREGWSACTAEPQLCQ</sequence>
<accession>A0A1H7AAK3</accession>
<keyword evidence="1" id="KW-0732">Signal</keyword>
<dbReference type="Gene3D" id="3.40.190.10">
    <property type="entry name" value="Periplasmic binding protein-like II"/>
    <property type="match status" value="2"/>
</dbReference>
<dbReference type="OrthoDB" id="8587856at2"/>
<keyword evidence="3" id="KW-1185">Reference proteome</keyword>
<dbReference type="AlphaFoldDB" id="A0A1H7AAK3"/>
<evidence type="ECO:0000313" key="2">
    <source>
        <dbReference type="EMBL" id="SEJ62683.1"/>
    </source>
</evidence>
<dbReference type="PANTHER" id="PTHR38834:SF3">
    <property type="entry name" value="SOLUTE-BINDING PROTEIN FAMILY 3_N-TERMINAL DOMAIN-CONTAINING PROTEIN"/>
    <property type="match status" value="1"/>
</dbReference>
<dbReference type="RefSeq" id="WP_090312421.1">
    <property type="nucleotide sequence ID" value="NZ_FNZE01000012.1"/>
</dbReference>
<feature type="chain" id="PRO_5017283598" evidence="1">
    <location>
        <begin position="23"/>
        <end position="253"/>
    </location>
</feature>
<dbReference type="EMBL" id="FNZE01000012">
    <property type="protein sequence ID" value="SEJ62683.1"/>
    <property type="molecule type" value="Genomic_DNA"/>
</dbReference>
<feature type="signal peptide" evidence="1">
    <location>
        <begin position="1"/>
        <end position="22"/>
    </location>
</feature>
<proteinExistence type="predicted"/>
<protein>
    <submittedName>
        <fullName evidence="2">Polar amino acid transport system substrate-binding protein</fullName>
    </submittedName>
</protein>
<dbReference type="PANTHER" id="PTHR38834">
    <property type="entry name" value="PERIPLASMIC SUBSTRATE BINDING PROTEIN FAMILY 3"/>
    <property type="match status" value="1"/>
</dbReference>
<evidence type="ECO:0000313" key="3">
    <source>
        <dbReference type="Proteomes" id="UP000242930"/>
    </source>
</evidence>